<feature type="transmembrane region" description="Helical" evidence="1">
    <location>
        <begin position="42"/>
        <end position="64"/>
    </location>
</feature>
<dbReference type="EMBL" id="CAJNBK010000006">
    <property type="protein sequence ID" value="CAE6750792.1"/>
    <property type="molecule type" value="Genomic_DNA"/>
</dbReference>
<organism evidence="2 3">
    <name type="scientific">Paraburkholderia haematera</name>
    <dbReference type="NCBI Taxonomy" id="2793077"/>
    <lineage>
        <taxon>Bacteria</taxon>
        <taxon>Pseudomonadati</taxon>
        <taxon>Pseudomonadota</taxon>
        <taxon>Betaproteobacteria</taxon>
        <taxon>Burkholderiales</taxon>
        <taxon>Burkholderiaceae</taxon>
        <taxon>Paraburkholderia</taxon>
    </lineage>
</organism>
<protein>
    <recommendedName>
        <fullName evidence="4">Transmembrane protein</fullName>
    </recommendedName>
</protein>
<keyword evidence="1" id="KW-0472">Membrane</keyword>
<dbReference type="Proteomes" id="UP000672526">
    <property type="component" value="Unassembled WGS sequence"/>
</dbReference>
<proteinExistence type="predicted"/>
<evidence type="ECO:0000313" key="2">
    <source>
        <dbReference type="EMBL" id="CAE6750792.1"/>
    </source>
</evidence>
<sequence length="86" mass="9884">MNTSAWIRQFHRWVSIIFTLTVIANFTAMAMRHGLPPPWITYAPLLPLALLVFTGLYLFALPYFSRDRARHRPSQRSVGDQEAPLA</sequence>
<name>A0ABM8RFV5_9BURK</name>
<reference evidence="2 3" key="1">
    <citation type="submission" date="2021-02" db="EMBL/GenBank/DDBJ databases">
        <authorList>
            <person name="Vanwijnsberghe S."/>
        </authorList>
    </citation>
    <scope>NUCLEOTIDE SEQUENCE [LARGE SCALE GENOMIC DNA]</scope>
    <source>
        <strain evidence="2 3">LMG 31837</strain>
    </source>
</reference>
<dbReference type="RefSeq" id="WP_211611943.1">
    <property type="nucleotide sequence ID" value="NZ_CAJNBK010000006.1"/>
</dbReference>
<feature type="transmembrane region" description="Helical" evidence="1">
    <location>
        <begin position="12"/>
        <end position="30"/>
    </location>
</feature>
<keyword evidence="1" id="KW-1133">Transmembrane helix</keyword>
<gene>
    <name evidence="2" type="ORF">R69888_02965</name>
</gene>
<keyword evidence="1" id="KW-0812">Transmembrane</keyword>
<accession>A0ABM8RFV5</accession>
<evidence type="ECO:0000256" key="1">
    <source>
        <dbReference type="SAM" id="Phobius"/>
    </source>
</evidence>
<evidence type="ECO:0000313" key="3">
    <source>
        <dbReference type="Proteomes" id="UP000672526"/>
    </source>
</evidence>
<evidence type="ECO:0008006" key="4">
    <source>
        <dbReference type="Google" id="ProtNLM"/>
    </source>
</evidence>
<keyword evidence="3" id="KW-1185">Reference proteome</keyword>
<comment type="caution">
    <text evidence="2">The sequence shown here is derived from an EMBL/GenBank/DDBJ whole genome shotgun (WGS) entry which is preliminary data.</text>
</comment>